<dbReference type="InterPro" id="IPR003462">
    <property type="entry name" value="ODC_Mu_crystall"/>
</dbReference>
<dbReference type="Gene3D" id="3.40.50.720">
    <property type="entry name" value="NAD(P)-binding Rossmann-like Domain"/>
    <property type="match status" value="1"/>
</dbReference>
<gene>
    <name evidence="1" type="ORF">DENOEST_2205</name>
</gene>
<dbReference type="Pfam" id="PF02423">
    <property type="entry name" value="OCD_Mu_crystall"/>
    <property type="match status" value="1"/>
</dbReference>
<dbReference type="Gene3D" id="3.30.1780.10">
    <property type="entry name" value="ornithine cyclodeaminase, domain 1"/>
    <property type="match status" value="1"/>
</dbReference>
<keyword evidence="2" id="KW-1185">Reference proteome</keyword>
<dbReference type="InterPro" id="IPR023401">
    <property type="entry name" value="ODC_N"/>
</dbReference>
<dbReference type="SUPFAM" id="SSF51735">
    <property type="entry name" value="NAD(P)-binding Rossmann-fold domains"/>
    <property type="match status" value="1"/>
</dbReference>
<sequence>MSHTDDLLLRFIAPAPEPCRYLGDVEIHQTLLSAPANYLDFLWQRLSAVADGSISLQLPEKQIFEDGPLQGDFRIMPCITLTNGVPFKTVKVVGTNLNQRIVPGQITVGKAMVLDPVENFVTHMADANLLSSLRTGACAALAMRSHHAGQGCLRIVGAGKVGTYTALLALETLAFSELRLTDRNQGRVQELAELLRHRHPGVAIKMVEPGAMARGEDVVVLTTTSEAPFFSPRHTDAPLVISLGADSRHQRELTDDWVSAAELCCESLDSMDYGDLLAWRDGGLLDGDLPTAWLARLAGRVSDDADAPGHQRQVFISTGSALMDNLTLNYLLAQL</sequence>
<evidence type="ECO:0008006" key="3">
    <source>
        <dbReference type="Google" id="ProtNLM"/>
    </source>
</evidence>
<dbReference type="InterPro" id="IPR036291">
    <property type="entry name" value="NAD(P)-bd_dom_sf"/>
</dbReference>
<organism evidence="1 2">
    <name type="scientific">Denitratisoma oestradiolicum</name>
    <dbReference type="NCBI Taxonomy" id="311182"/>
    <lineage>
        <taxon>Bacteria</taxon>
        <taxon>Pseudomonadati</taxon>
        <taxon>Pseudomonadota</taxon>
        <taxon>Betaproteobacteria</taxon>
        <taxon>Nitrosomonadales</taxon>
        <taxon>Sterolibacteriaceae</taxon>
        <taxon>Denitratisoma</taxon>
    </lineage>
</organism>
<proteinExistence type="predicted"/>
<accession>A0A6S6XTP6</accession>
<evidence type="ECO:0000313" key="2">
    <source>
        <dbReference type="Proteomes" id="UP000515733"/>
    </source>
</evidence>
<dbReference type="EMBL" id="LR778301">
    <property type="protein sequence ID" value="CAB1369370.1"/>
    <property type="molecule type" value="Genomic_DNA"/>
</dbReference>
<evidence type="ECO:0000313" key="1">
    <source>
        <dbReference type="EMBL" id="CAB1369370.1"/>
    </source>
</evidence>
<reference evidence="1 2" key="1">
    <citation type="submission" date="2020-03" db="EMBL/GenBank/DDBJ databases">
        <authorList>
            <consortium name="Genoscope - CEA"/>
            <person name="William W."/>
        </authorList>
    </citation>
    <scope>NUCLEOTIDE SEQUENCE [LARGE SCALE GENOMIC DNA]</scope>
    <source>
        <strain evidence="2">DSM 16959</strain>
    </source>
</reference>
<protein>
    <recommendedName>
        <fullName evidence="3">Ornithine cyclodeaminase</fullName>
    </recommendedName>
</protein>
<dbReference type="AlphaFoldDB" id="A0A6S6XTP6"/>
<name>A0A6S6XTP6_9PROT</name>
<dbReference type="PANTHER" id="PTHR13812:SF19">
    <property type="entry name" value="KETIMINE REDUCTASE MU-CRYSTALLIN"/>
    <property type="match status" value="1"/>
</dbReference>
<dbReference type="Proteomes" id="UP000515733">
    <property type="component" value="Chromosome"/>
</dbReference>
<dbReference type="KEGG" id="doe:DENOEST_2205"/>
<dbReference type="RefSeq" id="WP_145770912.1">
    <property type="nucleotide sequence ID" value="NZ_LR778301.1"/>
</dbReference>
<dbReference type="PANTHER" id="PTHR13812">
    <property type="entry name" value="KETIMINE REDUCTASE MU-CRYSTALLIN"/>
    <property type="match status" value="1"/>
</dbReference>
<dbReference type="GO" id="GO:0005737">
    <property type="term" value="C:cytoplasm"/>
    <property type="evidence" value="ECO:0007669"/>
    <property type="project" value="TreeGrafter"/>
</dbReference>